<name>A0A917XQF4_9BACI</name>
<feature type="domain" description="CAP-associated" evidence="2">
    <location>
        <begin position="66"/>
        <end position="206"/>
    </location>
</feature>
<reference evidence="3" key="2">
    <citation type="submission" date="2020-09" db="EMBL/GenBank/DDBJ databases">
        <authorList>
            <person name="Sun Q."/>
            <person name="Ohkuma M."/>
        </authorList>
    </citation>
    <scope>NUCLEOTIDE SEQUENCE</scope>
    <source>
        <strain evidence="3">JCM 17251</strain>
    </source>
</reference>
<dbReference type="PANTHER" id="PTHR31157:SF26">
    <property type="entry name" value="SCP-LIKE EXTRACELLULAR PROTEIN"/>
    <property type="match status" value="1"/>
</dbReference>
<dbReference type="Proteomes" id="UP000624041">
    <property type="component" value="Unassembled WGS sequence"/>
</dbReference>
<dbReference type="InterPro" id="IPR029410">
    <property type="entry name" value="CAP_assoc"/>
</dbReference>
<dbReference type="InterPro" id="IPR014044">
    <property type="entry name" value="CAP_dom"/>
</dbReference>
<evidence type="ECO:0000259" key="1">
    <source>
        <dbReference type="Pfam" id="PF00188"/>
    </source>
</evidence>
<dbReference type="Pfam" id="PF14504">
    <property type="entry name" value="CAP_assoc_N"/>
    <property type="match status" value="1"/>
</dbReference>
<keyword evidence="4" id="KW-1185">Reference proteome</keyword>
<dbReference type="SUPFAM" id="SSF55797">
    <property type="entry name" value="PR-1-like"/>
    <property type="match status" value="1"/>
</dbReference>
<dbReference type="CDD" id="cd05379">
    <property type="entry name" value="CAP_bacterial"/>
    <property type="match status" value="1"/>
</dbReference>
<organism evidence="3 4">
    <name type="scientific">Oceanobacillus indicireducens</name>
    <dbReference type="NCBI Taxonomy" id="1004261"/>
    <lineage>
        <taxon>Bacteria</taxon>
        <taxon>Bacillati</taxon>
        <taxon>Bacillota</taxon>
        <taxon>Bacilli</taxon>
        <taxon>Bacillales</taxon>
        <taxon>Bacillaceae</taxon>
        <taxon>Oceanobacillus</taxon>
    </lineage>
</organism>
<accession>A0A917XQF4</accession>
<evidence type="ECO:0000313" key="4">
    <source>
        <dbReference type="Proteomes" id="UP000624041"/>
    </source>
</evidence>
<evidence type="ECO:0000259" key="2">
    <source>
        <dbReference type="Pfam" id="PF14504"/>
    </source>
</evidence>
<evidence type="ECO:0000313" key="3">
    <source>
        <dbReference type="EMBL" id="GGN49121.1"/>
    </source>
</evidence>
<dbReference type="Gene3D" id="3.40.33.10">
    <property type="entry name" value="CAP"/>
    <property type="match status" value="1"/>
</dbReference>
<feature type="domain" description="SCP" evidence="1">
    <location>
        <begin position="241"/>
        <end position="347"/>
    </location>
</feature>
<dbReference type="Pfam" id="PF00188">
    <property type="entry name" value="CAP"/>
    <property type="match status" value="1"/>
</dbReference>
<reference evidence="3" key="1">
    <citation type="journal article" date="2014" name="Int. J. Syst. Evol. Microbiol.">
        <title>Complete genome sequence of Corynebacterium casei LMG S-19264T (=DSM 44701T), isolated from a smear-ripened cheese.</title>
        <authorList>
            <consortium name="US DOE Joint Genome Institute (JGI-PGF)"/>
            <person name="Walter F."/>
            <person name="Albersmeier A."/>
            <person name="Kalinowski J."/>
            <person name="Ruckert C."/>
        </authorList>
    </citation>
    <scope>NUCLEOTIDE SEQUENCE</scope>
    <source>
        <strain evidence="3">JCM 17251</strain>
    </source>
</reference>
<proteinExistence type="predicted"/>
<dbReference type="InterPro" id="IPR035940">
    <property type="entry name" value="CAP_sf"/>
</dbReference>
<dbReference type="RefSeq" id="WP_188855625.1">
    <property type="nucleotide sequence ID" value="NZ_BMOS01000001.1"/>
</dbReference>
<sequence>MRILRSLVLLTIVVILAFYWIEQDELNSQEKVESQAVEKALMLQAKSAPVLTASKQVLQGDLYHWIGKPIEELEQEMGEPVRKDLSAYGYIWWVYTNESDYYIQFGIEDDHVQTIYAIGNGLSLEPIQLGASYESIREEFPFKEEVGYTDGYATYTFRMTAEDMIQRPLVKISDDLFMQFYFDTFTNELSSVRLMEADVLLRHQPYEVVYRGPLPAKPDLTDNEWSQVEKGMEQQIFNISNVLRNRFDKSSLEWEEDVSGVAYNHSKDMNDNNYFSHYSLNGDGLKERLEITGLLYISAGENIAAQYPDAPAAVEGWLNSDGHREALLQEEYTHLGVGVYRFYYTQNFLAKPM</sequence>
<dbReference type="AlphaFoldDB" id="A0A917XQF4"/>
<comment type="caution">
    <text evidence="3">The sequence shown here is derived from an EMBL/GenBank/DDBJ whole genome shotgun (WGS) entry which is preliminary data.</text>
</comment>
<dbReference type="EMBL" id="BMOS01000001">
    <property type="protein sequence ID" value="GGN49121.1"/>
    <property type="molecule type" value="Genomic_DNA"/>
</dbReference>
<gene>
    <name evidence="3" type="ORF">GCM10007971_01470</name>
</gene>
<protein>
    <submittedName>
        <fullName evidence="3">Membrane protein</fullName>
    </submittedName>
</protein>
<dbReference type="PANTHER" id="PTHR31157">
    <property type="entry name" value="SCP DOMAIN-CONTAINING PROTEIN"/>
    <property type="match status" value="1"/>
</dbReference>